<dbReference type="InParanoid" id="A0A1Z5J7H8"/>
<dbReference type="Proteomes" id="UP000198406">
    <property type="component" value="Unassembled WGS sequence"/>
</dbReference>
<sequence>MERTKSKRIRFYEQLGAPSLLFRNGNHSNAHVDFVSDDFGPSVIEDFWEERERRSRAQACLYYKIEPPKLKLDKKAKSKVIEKQRKRKKAHRHMSFWMKEGSEHLTFDKPYTLKEVNRFKTKLSAAQRFESAYLRSHLIAYKPSTSRGIRRPMVEFATFMATLRRDHGDPNYMAPFPKEEDYQLMNIKELKRGKHRRLYSHPFGDNHRNRPSLYGNCLVCFHCVCSRCDGQQDPTICLLHPVGEECDQVRLSFISLPHGPQRENVAETTEKGPDMQLELGESIRQVRQCGSETFMARTELFCVFFRVSLDEQETQGNSVCGSCYKLSLLHKVDLRSLSTFAPSYIPASISSHPKYGLNFSKPRGAILSTCQKTGDRVTVHLVQCDDQEIPVTKHRFNNLQDISYIEFTMNHPMVLWSAARSHVHPITKVSIDSQDHQLGFGTGLFCLDGRSQQAIFQWSPSREEFVAEGVHGLSGIHVDEKTPHSLWASSFSAGKVWEIDSRMPSTPVTIWSLANACNGLGPVLPPTGLYGAGHLFSRPIVSSFHENQKQPQFQPFLSVSQDPGAFSLNVYQRPFTRPRFATRPVECTPDPNLARMKGLSVASSSIFSLPDRSDKVFVTGLVSFDVSPTSLLTVADLVRIGYADENEVDAFCAVVMNNQGDLHLYTVMDGRERECSSGMKPDSPVGGGFIVLPQQLDAVNQSDSAASHTLDARLGNVSPNPVSAFALPTINHDIRSLAKSCEKLGPHSVPSQEFIGAEEQEPHGQLVCETENMLSSFVVVDQSKQSSALKLPPQSIGDANSQMKSMEEDVFLPFRLKDFDERDARLRSDMSFEALEKVSDVLRNWGDYEGND</sequence>
<dbReference type="OrthoDB" id="45127at2759"/>
<gene>
    <name evidence="1" type="ORF">FisN_11Lh069</name>
</gene>
<reference evidence="1 2" key="1">
    <citation type="journal article" date="2015" name="Plant Cell">
        <title>Oil accumulation by the oleaginous diatom Fistulifera solaris as revealed by the genome and transcriptome.</title>
        <authorList>
            <person name="Tanaka T."/>
            <person name="Maeda Y."/>
            <person name="Veluchamy A."/>
            <person name="Tanaka M."/>
            <person name="Abida H."/>
            <person name="Marechal E."/>
            <person name="Bowler C."/>
            <person name="Muto M."/>
            <person name="Sunaga Y."/>
            <person name="Tanaka M."/>
            <person name="Yoshino T."/>
            <person name="Taniguchi T."/>
            <person name="Fukuda Y."/>
            <person name="Nemoto M."/>
            <person name="Matsumoto M."/>
            <person name="Wong P.S."/>
            <person name="Aburatani S."/>
            <person name="Fujibuchi W."/>
        </authorList>
    </citation>
    <scope>NUCLEOTIDE SEQUENCE [LARGE SCALE GENOMIC DNA]</scope>
    <source>
        <strain evidence="1 2">JPCC DA0580</strain>
    </source>
</reference>
<evidence type="ECO:0000313" key="1">
    <source>
        <dbReference type="EMBL" id="GAX09943.1"/>
    </source>
</evidence>
<organism evidence="1 2">
    <name type="scientific">Fistulifera solaris</name>
    <name type="common">Oleaginous diatom</name>
    <dbReference type="NCBI Taxonomy" id="1519565"/>
    <lineage>
        <taxon>Eukaryota</taxon>
        <taxon>Sar</taxon>
        <taxon>Stramenopiles</taxon>
        <taxon>Ochrophyta</taxon>
        <taxon>Bacillariophyta</taxon>
        <taxon>Bacillariophyceae</taxon>
        <taxon>Bacillariophycidae</taxon>
        <taxon>Naviculales</taxon>
        <taxon>Naviculaceae</taxon>
        <taxon>Fistulifera</taxon>
    </lineage>
</organism>
<dbReference type="EMBL" id="BDSP01000013">
    <property type="protein sequence ID" value="GAX09943.1"/>
    <property type="molecule type" value="Genomic_DNA"/>
</dbReference>
<name>A0A1Z5J7H8_FISSO</name>
<comment type="caution">
    <text evidence="1">The sequence shown here is derived from an EMBL/GenBank/DDBJ whole genome shotgun (WGS) entry which is preliminary data.</text>
</comment>
<proteinExistence type="predicted"/>
<keyword evidence="2" id="KW-1185">Reference proteome</keyword>
<accession>A0A1Z5J7H8</accession>
<protein>
    <submittedName>
        <fullName evidence="1">Uncharacterized protein</fullName>
    </submittedName>
</protein>
<evidence type="ECO:0000313" key="2">
    <source>
        <dbReference type="Proteomes" id="UP000198406"/>
    </source>
</evidence>
<dbReference type="AlphaFoldDB" id="A0A1Z5J7H8"/>